<dbReference type="PANTHER" id="PTHR20855:SF3">
    <property type="entry name" value="LD03007P"/>
    <property type="match status" value="1"/>
</dbReference>
<evidence type="ECO:0000256" key="6">
    <source>
        <dbReference type="ARBA" id="ARBA00023136"/>
    </source>
</evidence>
<feature type="transmembrane region" description="Helical" evidence="7">
    <location>
        <begin position="98"/>
        <end position="117"/>
    </location>
</feature>
<feature type="transmembrane region" description="Helical" evidence="7">
    <location>
        <begin position="211"/>
        <end position="230"/>
    </location>
</feature>
<evidence type="ECO:0000256" key="7">
    <source>
        <dbReference type="SAM" id="Phobius"/>
    </source>
</evidence>
<reference evidence="8 9" key="1">
    <citation type="submission" date="2023-03" db="EMBL/GenBank/DDBJ databases">
        <title>Host association and intracellularity evolved multiple times independently in the Rickettsiales.</title>
        <authorList>
            <person name="Castelli M."/>
            <person name="Nardi T."/>
            <person name="Gammuto L."/>
            <person name="Bellinzona G."/>
            <person name="Sabaneyeva E."/>
            <person name="Potekhin A."/>
            <person name="Serra V."/>
            <person name="Petroni G."/>
            <person name="Sassera D."/>
        </authorList>
    </citation>
    <scope>NUCLEOTIDE SEQUENCE [LARGE SCALE GENOMIC DNA]</scope>
    <source>
        <strain evidence="8 9">Sr 2-6</strain>
    </source>
</reference>
<feature type="transmembrane region" description="Helical" evidence="7">
    <location>
        <begin position="179"/>
        <end position="199"/>
    </location>
</feature>
<gene>
    <name evidence="8" type="ORF">Megvenef_00442</name>
</gene>
<dbReference type="Proteomes" id="UP001291687">
    <property type="component" value="Unassembled WGS sequence"/>
</dbReference>
<proteinExistence type="inferred from homology"/>
<keyword evidence="3" id="KW-1003">Cell membrane</keyword>
<evidence type="ECO:0000256" key="1">
    <source>
        <dbReference type="ARBA" id="ARBA00004651"/>
    </source>
</evidence>
<dbReference type="PANTHER" id="PTHR20855">
    <property type="entry name" value="ADIPOR/PROGESTIN RECEPTOR-RELATED"/>
    <property type="match status" value="1"/>
</dbReference>
<sequence length="232" mass="26253">MGSMNKNHTNQITQDITKIRISEYGFKEELLNIITHGVGTLLSIIGLVVLYQQASSKGTYLHLVSYIVFGSTLVALYLASTLYHSFANTKFNKVFKKIDHLSIYFLIAGTYSPLMLIGIEGPVGLIMIKVIWGLVIVSCIFKFSKNKILQKLAFMNYLLMGWLVVIVLDKLFVNISTRSMYLLIAGGLFYTIGVIFYLWEKLPFNHSIWHLFVLGGSTSHYFSIYSLLAIEV</sequence>
<protein>
    <submittedName>
        <fullName evidence="8">Hemolysin III superfamily protein</fullName>
    </submittedName>
</protein>
<evidence type="ECO:0000313" key="8">
    <source>
        <dbReference type="EMBL" id="MEA0970477.1"/>
    </source>
</evidence>
<comment type="subcellular location">
    <subcellularLocation>
        <location evidence="1">Cell membrane</location>
        <topology evidence="1">Multi-pass membrane protein</topology>
    </subcellularLocation>
</comment>
<keyword evidence="6 7" id="KW-0472">Membrane</keyword>
<feature type="transmembrane region" description="Helical" evidence="7">
    <location>
        <begin position="63"/>
        <end position="86"/>
    </location>
</feature>
<keyword evidence="9" id="KW-1185">Reference proteome</keyword>
<dbReference type="NCBIfam" id="TIGR01065">
    <property type="entry name" value="hlyIII"/>
    <property type="match status" value="1"/>
</dbReference>
<dbReference type="InterPro" id="IPR004254">
    <property type="entry name" value="AdipoR/HlyIII-related"/>
</dbReference>
<dbReference type="Pfam" id="PF03006">
    <property type="entry name" value="HlyIII"/>
    <property type="match status" value="1"/>
</dbReference>
<evidence type="ECO:0000256" key="4">
    <source>
        <dbReference type="ARBA" id="ARBA00022692"/>
    </source>
</evidence>
<keyword evidence="5 7" id="KW-1133">Transmembrane helix</keyword>
<dbReference type="EMBL" id="JARJFB010000021">
    <property type="protein sequence ID" value="MEA0970477.1"/>
    <property type="molecule type" value="Genomic_DNA"/>
</dbReference>
<evidence type="ECO:0000313" key="9">
    <source>
        <dbReference type="Proteomes" id="UP001291687"/>
    </source>
</evidence>
<comment type="caution">
    <text evidence="8">The sequence shown here is derived from an EMBL/GenBank/DDBJ whole genome shotgun (WGS) entry which is preliminary data.</text>
</comment>
<accession>A0ABU5NBI8</accession>
<feature type="transmembrane region" description="Helical" evidence="7">
    <location>
        <begin position="30"/>
        <end position="51"/>
    </location>
</feature>
<name>A0ABU5NBI8_9RICK</name>
<evidence type="ECO:0000256" key="2">
    <source>
        <dbReference type="ARBA" id="ARBA00008488"/>
    </source>
</evidence>
<dbReference type="InterPro" id="IPR005744">
    <property type="entry name" value="Hy-lIII"/>
</dbReference>
<feature type="transmembrane region" description="Helical" evidence="7">
    <location>
        <begin position="153"/>
        <end position="173"/>
    </location>
</feature>
<evidence type="ECO:0000256" key="5">
    <source>
        <dbReference type="ARBA" id="ARBA00022989"/>
    </source>
</evidence>
<keyword evidence="4 7" id="KW-0812">Transmembrane</keyword>
<comment type="similarity">
    <text evidence="2">Belongs to the UPF0073 (Hly-III) family.</text>
</comment>
<evidence type="ECO:0000256" key="3">
    <source>
        <dbReference type="ARBA" id="ARBA00022475"/>
    </source>
</evidence>
<feature type="transmembrane region" description="Helical" evidence="7">
    <location>
        <begin position="123"/>
        <end position="141"/>
    </location>
</feature>
<organism evidence="8 9">
    <name type="scientific">Candidatus Megaera venefica</name>
    <dbReference type="NCBI Taxonomy" id="2055910"/>
    <lineage>
        <taxon>Bacteria</taxon>
        <taxon>Pseudomonadati</taxon>
        <taxon>Pseudomonadota</taxon>
        <taxon>Alphaproteobacteria</taxon>
        <taxon>Rickettsiales</taxon>
        <taxon>Rickettsiaceae</taxon>
        <taxon>Candidatus Megaera</taxon>
    </lineage>
</organism>